<evidence type="ECO:0000313" key="12">
    <source>
        <dbReference type="Proteomes" id="UP000231179"/>
    </source>
</evidence>
<dbReference type="HAMAP" id="MF_01043">
    <property type="entry name" value="PlsY"/>
    <property type="match status" value="1"/>
</dbReference>
<dbReference type="Proteomes" id="UP000231179">
    <property type="component" value="Chromosome"/>
</dbReference>
<sequence length="280" mass="32031">MWIIGTILTSILGYFLGSVSFSIVVVRWKSQQDIREFGSKNAGATNASRMIGKKWGLAIMFMDAGKILLTVLIAFLISLIPHQAFNQTSYFIPCLFTLIGHCYPIYYKFRGGKAVSCLIGLLFVTNWILFLAFTLVWFSLIFIFRRVSVSSIFGAIVVMILIWLPPLSLLTFADLNSKTYFDYNGFEFFTTLKSTANWEIAMPFNALHKIPNKSSNANFFDSFFVIQIIMTISVVILIFKHRQNIVRLIKKTEPPFFEFKKQKSTTNDLEQKISPTKKTN</sequence>
<reference evidence="11 12" key="1">
    <citation type="submission" date="2017-11" db="EMBL/GenBank/DDBJ databases">
        <title>Complete genome sequence of Spiroplasma clarkii CN-5 (DSM 19994).</title>
        <authorList>
            <person name="Tsai Y.-M."/>
            <person name="Chang A."/>
            <person name="Lo W.-S."/>
            <person name="Kuo C.-H."/>
        </authorList>
    </citation>
    <scope>NUCLEOTIDE SEQUENCE [LARGE SCALE GENOMIC DNA]</scope>
    <source>
        <strain evidence="11 12">CN-5</strain>
    </source>
</reference>
<dbReference type="GO" id="GO:0008654">
    <property type="term" value="P:phospholipid biosynthetic process"/>
    <property type="evidence" value="ECO:0007669"/>
    <property type="project" value="UniProtKB-UniRule"/>
</dbReference>
<dbReference type="EC" id="2.3.1.275" evidence="10"/>
<feature type="transmembrane region" description="Helical" evidence="10">
    <location>
        <begin position="55"/>
        <end position="77"/>
    </location>
</feature>
<feature type="transmembrane region" description="Helical" evidence="10">
    <location>
        <begin position="118"/>
        <end position="144"/>
    </location>
</feature>
<proteinExistence type="inferred from homology"/>
<comment type="similarity">
    <text evidence="10">Belongs to the PlsY family.</text>
</comment>
<keyword evidence="4 10" id="KW-0812">Transmembrane</keyword>
<dbReference type="GO" id="GO:0005886">
    <property type="term" value="C:plasma membrane"/>
    <property type="evidence" value="ECO:0007669"/>
    <property type="project" value="UniProtKB-SubCell"/>
</dbReference>
<protein>
    <recommendedName>
        <fullName evidence="10">Glycerol-3-phosphate acyltransferase</fullName>
    </recommendedName>
    <alternativeName>
        <fullName evidence="10">Acyl-PO4 G3P acyltransferase</fullName>
    </alternativeName>
    <alternativeName>
        <fullName evidence="10">Acyl-phosphate--glycerol-3-phosphate acyltransferase</fullName>
    </alternativeName>
    <alternativeName>
        <fullName evidence="10">G3P acyltransferase</fullName>
        <shortName evidence="10">GPAT</shortName>
        <ecNumber evidence="10">2.3.1.275</ecNumber>
    </alternativeName>
    <alternativeName>
        <fullName evidence="10">Lysophosphatidic acid synthase</fullName>
        <shortName evidence="10">LPA synthase</shortName>
    </alternativeName>
</protein>
<name>A0A2K8KH34_9MOLU</name>
<keyword evidence="7 10" id="KW-0472">Membrane</keyword>
<keyword evidence="8 10" id="KW-0594">Phospholipid biosynthesis</keyword>
<dbReference type="EMBL" id="CP024870">
    <property type="protein sequence ID" value="ATX70985.1"/>
    <property type="molecule type" value="Genomic_DNA"/>
</dbReference>
<keyword evidence="12" id="KW-1185">Reference proteome</keyword>
<keyword evidence="1 10" id="KW-1003">Cell membrane</keyword>
<evidence type="ECO:0000313" key="11">
    <source>
        <dbReference type="EMBL" id="ATX70985.1"/>
    </source>
</evidence>
<dbReference type="NCBIfam" id="TIGR00023">
    <property type="entry name" value="glycerol-3-phosphate 1-O-acyltransferase PlsY"/>
    <property type="match status" value="1"/>
</dbReference>
<comment type="subcellular location">
    <subcellularLocation>
        <location evidence="10">Cell membrane</location>
        <topology evidence="10">Multi-pass membrane protein</topology>
    </subcellularLocation>
</comment>
<evidence type="ECO:0000256" key="6">
    <source>
        <dbReference type="ARBA" id="ARBA00023098"/>
    </source>
</evidence>
<dbReference type="Pfam" id="PF02660">
    <property type="entry name" value="G3P_acyltransf"/>
    <property type="match status" value="1"/>
</dbReference>
<dbReference type="GO" id="GO:0043772">
    <property type="term" value="F:acyl-phosphate glycerol-3-phosphate acyltransferase activity"/>
    <property type="evidence" value="ECO:0007669"/>
    <property type="project" value="UniProtKB-UniRule"/>
</dbReference>
<keyword evidence="5 10" id="KW-1133">Transmembrane helix</keyword>
<comment type="catalytic activity">
    <reaction evidence="10">
        <text>an acyl phosphate + sn-glycerol 3-phosphate = a 1-acyl-sn-glycero-3-phosphate + phosphate</text>
        <dbReference type="Rhea" id="RHEA:34075"/>
        <dbReference type="ChEBI" id="CHEBI:43474"/>
        <dbReference type="ChEBI" id="CHEBI:57597"/>
        <dbReference type="ChEBI" id="CHEBI:57970"/>
        <dbReference type="ChEBI" id="CHEBI:59918"/>
        <dbReference type="EC" id="2.3.1.275"/>
    </reaction>
</comment>
<dbReference type="PANTHER" id="PTHR30309">
    <property type="entry name" value="INNER MEMBRANE PROTEIN YGIH"/>
    <property type="match status" value="1"/>
</dbReference>
<evidence type="ECO:0000256" key="2">
    <source>
        <dbReference type="ARBA" id="ARBA00022516"/>
    </source>
</evidence>
<dbReference type="AlphaFoldDB" id="A0A2K8KH34"/>
<keyword evidence="3 10" id="KW-0808">Transferase</keyword>
<evidence type="ECO:0000256" key="4">
    <source>
        <dbReference type="ARBA" id="ARBA00022692"/>
    </source>
</evidence>
<evidence type="ECO:0000256" key="9">
    <source>
        <dbReference type="ARBA" id="ARBA00023264"/>
    </source>
</evidence>
<evidence type="ECO:0000256" key="3">
    <source>
        <dbReference type="ARBA" id="ARBA00022679"/>
    </source>
</evidence>
<keyword evidence="11" id="KW-0012">Acyltransferase</keyword>
<organism evidence="11 12">
    <name type="scientific">Spiroplasma clarkii</name>
    <dbReference type="NCBI Taxonomy" id="2139"/>
    <lineage>
        <taxon>Bacteria</taxon>
        <taxon>Bacillati</taxon>
        <taxon>Mycoplasmatota</taxon>
        <taxon>Mollicutes</taxon>
        <taxon>Entomoplasmatales</taxon>
        <taxon>Spiroplasmataceae</taxon>
        <taxon>Spiroplasma</taxon>
    </lineage>
</organism>
<comment type="pathway">
    <text evidence="10">Lipid metabolism; phospholipid metabolism.</text>
</comment>
<feature type="transmembrane region" description="Helical" evidence="10">
    <location>
        <begin position="89"/>
        <end position="106"/>
    </location>
</feature>
<evidence type="ECO:0000256" key="8">
    <source>
        <dbReference type="ARBA" id="ARBA00023209"/>
    </source>
</evidence>
<evidence type="ECO:0000256" key="1">
    <source>
        <dbReference type="ARBA" id="ARBA00022475"/>
    </source>
</evidence>
<dbReference type="UniPathway" id="UPA00085"/>
<feature type="transmembrane region" description="Helical" evidence="10">
    <location>
        <begin position="150"/>
        <end position="173"/>
    </location>
</feature>
<gene>
    <name evidence="10 11" type="primary">plsY</name>
    <name evidence="11" type="ORF">SCLAR_v1c06680</name>
</gene>
<feature type="transmembrane region" description="Helical" evidence="10">
    <location>
        <begin position="219"/>
        <end position="239"/>
    </location>
</feature>
<evidence type="ECO:0000256" key="7">
    <source>
        <dbReference type="ARBA" id="ARBA00023136"/>
    </source>
</evidence>
<dbReference type="PANTHER" id="PTHR30309:SF0">
    <property type="entry name" value="GLYCEROL-3-PHOSPHATE ACYLTRANSFERASE-RELATED"/>
    <property type="match status" value="1"/>
</dbReference>
<keyword evidence="2 10" id="KW-0444">Lipid biosynthesis</keyword>
<keyword evidence="6 10" id="KW-0443">Lipid metabolism</keyword>
<evidence type="ECO:0000256" key="5">
    <source>
        <dbReference type="ARBA" id="ARBA00022989"/>
    </source>
</evidence>
<evidence type="ECO:0000256" key="10">
    <source>
        <dbReference type="HAMAP-Rule" id="MF_01043"/>
    </source>
</evidence>
<accession>A0A2K8KH34</accession>
<comment type="subunit">
    <text evidence="10">Probably interacts with PlsX.</text>
</comment>
<dbReference type="SMART" id="SM01207">
    <property type="entry name" value="G3P_acyltransf"/>
    <property type="match status" value="1"/>
</dbReference>
<comment type="function">
    <text evidence="10">Catalyzes the transfer of an acyl group from acyl-phosphate (acyl-PO(4)) to glycerol-3-phosphate (G3P) to form lysophosphatidic acid (LPA). This enzyme utilizes acyl-phosphate as fatty acyl donor, but not acyl-CoA or acyl-ACP.</text>
</comment>
<dbReference type="RefSeq" id="WP_100254534.1">
    <property type="nucleotide sequence ID" value="NZ_CP024870.1"/>
</dbReference>
<dbReference type="InterPro" id="IPR003811">
    <property type="entry name" value="G3P_acylTferase_PlsY"/>
</dbReference>
<keyword evidence="9 10" id="KW-1208">Phospholipid metabolism</keyword>
<feature type="transmembrane region" description="Helical" evidence="10">
    <location>
        <begin position="6"/>
        <end position="26"/>
    </location>
</feature>